<dbReference type="GO" id="GO:0003677">
    <property type="term" value="F:DNA binding"/>
    <property type="evidence" value="ECO:0007669"/>
    <property type="project" value="UniProtKB-UniRule"/>
</dbReference>
<reference evidence="5 6" key="1">
    <citation type="journal article" date="2008" name="J. Bacteriol.">
        <title>Complete genome sequence of the mosquitocidal bacterium Bacillus sphaericus C3-41 and comparison with those of closely related Bacillus species.</title>
        <authorList>
            <person name="Hu X."/>
            <person name="Fan W."/>
            <person name="Han B."/>
            <person name="Liu H."/>
            <person name="Zheng D."/>
            <person name="Li Q."/>
            <person name="Dong W."/>
            <person name="Yan J."/>
            <person name="Gao M."/>
            <person name="Berry C."/>
            <person name="Yuan Z."/>
        </authorList>
    </citation>
    <scope>NUCLEOTIDE SEQUENCE [LARGE SCALE GENOMIC DNA]</scope>
    <source>
        <strain evidence="5 6">C3-41</strain>
    </source>
</reference>
<dbReference type="AlphaFoldDB" id="B1HR64"/>
<evidence type="ECO:0000256" key="2">
    <source>
        <dbReference type="ARBA" id="ARBA00023125"/>
    </source>
</evidence>
<name>B1HR64_LYSSC</name>
<dbReference type="PROSITE" id="PS50977">
    <property type="entry name" value="HTH_TETR_2"/>
    <property type="match status" value="1"/>
</dbReference>
<evidence type="ECO:0000313" key="6">
    <source>
        <dbReference type="Proteomes" id="UP000002164"/>
    </source>
</evidence>
<dbReference type="InterPro" id="IPR001647">
    <property type="entry name" value="HTH_TetR"/>
</dbReference>
<dbReference type="RefSeq" id="WP_012294908.1">
    <property type="nucleotide sequence ID" value="NC_010382.1"/>
</dbReference>
<dbReference type="EnsemblBacteria" id="ACA40844">
    <property type="protein sequence ID" value="ACA40844"/>
    <property type="gene ID" value="Bsph_3348"/>
</dbReference>
<dbReference type="InterPro" id="IPR009057">
    <property type="entry name" value="Homeodomain-like_sf"/>
</dbReference>
<evidence type="ECO:0000313" key="5">
    <source>
        <dbReference type="EMBL" id="ACA40844.1"/>
    </source>
</evidence>
<dbReference type="EMBL" id="CP000817">
    <property type="protein sequence ID" value="ACA40844.1"/>
    <property type="molecule type" value="Genomic_DNA"/>
</dbReference>
<keyword evidence="2 3" id="KW-0238">DNA-binding</keyword>
<sequence length="213" mass="25342">MSKREEGIVTKWTQRQERTRRHFYSALVDLIKKQGFQAITVKDIVEQAGYNRSTFYVHFQDKFELAENLLEQMLNGLEVAVGEPYLFGERVYTTKLKAPSFNIIHYIYKNRTFFELLNFEDTIPGLHTRMPLTITKIYQEQFNFETINHQPVNMDMFKHYTSYGFYGLMMQWIASNYEKSEEALIKDIIELTKTHIYAFEFIGKPLGINDKRM</sequence>
<evidence type="ECO:0000256" key="1">
    <source>
        <dbReference type="ARBA" id="ARBA00022491"/>
    </source>
</evidence>
<evidence type="ECO:0000259" key="4">
    <source>
        <dbReference type="PROSITE" id="PS50977"/>
    </source>
</evidence>
<dbReference type="Pfam" id="PF14278">
    <property type="entry name" value="TetR_C_8"/>
    <property type="match status" value="1"/>
</dbReference>
<dbReference type="PANTHER" id="PTHR43479">
    <property type="entry name" value="ACREF/ENVCD OPERON REPRESSOR-RELATED"/>
    <property type="match status" value="1"/>
</dbReference>
<keyword evidence="1" id="KW-0678">Repressor</keyword>
<dbReference type="Pfam" id="PF00440">
    <property type="entry name" value="TetR_N"/>
    <property type="match status" value="1"/>
</dbReference>
<dbReference type="KEGG" id="lsp:Bsph_3348"/>
<dbReference type="HOGENOM" id="CLU_087539_0_5_9"/>
<evidence type="ECO:0000256" key="3">
    <source>
        <dbReference type="PROSITE-ProRule" id="PRU00335"/>
    </source>
</evidence>
<dbReference type="Gene3D" id="1.10.357.10">
    <property type="entry name" value="Tetracycline Repressor, domain 2"/>
    <property type="match status" value="1"/>
</dbReference>
<gene>
    <name evidence="5" type="ordered locus">Bsph_3348</name>
</gene>
<proteinExistence type="predicted"/>
<accession>B1HR64</accession>
<organism evidence="5 6">
    <name type="scientific">Lysinibacillus sphaericus (strain C3-41)</name>
    <dbReference type="NCBI Taxonomy" id="444177"/>
    <lineage>
        <taxon>Bacteria</taxon>
        <taxon>Bacillati</taxon>
        <taxon>Bacillota</taxon>
        <taxon>Bacilli</taxon>
        <taxon>Bacillales</taxon>
        <taxon>Bacillaceae</taxon>
        <taxon>Lysinibacillus</taxon>
    </lineage>
</organism>
<protein>
    <recommendedName>
        <fullName evidence="4">HTH tetR-type domain-containing protein</fullName>
    </recommendedName>
</protein>
<dbReference type="PANTHER" id="PTHR43479:SF7">
    <property type="entry name" value="TETR-FAMILY TRANSCRIPTIONAL REGULATOR"/>
    <property type="match status" value="1"/>
</dbReference>
<dbReference type="InterPro" id="IPR039532">
    <property type="entry name" value="TetR_C_Firmicutes"/>
</dbReference>
<feature type="domain" description="HTH tetR-type" evidence="4">
    <location>
        <begin position="17"/>
        <end position="77"/>
    </location>
</feature>
<dbReference type="InterPro" id="IPR050624">
    <property type="entry name" value="HTH-type_Tx_Regulator"/>
</dbReference>
<dbReference type="SUPFAM" id="SSF46689">
    <property type="entry name" value="Homeodomain-like"/>
    <property type="match status" value="1"/>
</dbReference>
<feature type="DNA-binding region" description="H-T-H motif" evidence="3">
    <location>
        <begin position="40"/>
        <end position="59"/>
    </location>
</feature>
<dbReference type="Proteomes" id="UP000002164">
    <property type="component" value="Chromosome"/>
</dbReference>